<dbReference type="Proteomes" id="UP000617355">
    <property type="component" value="Unassembled WGS sequence"/>
</dbReference>
<accession>A0ABQ1QNZ2</accession>
<dbReference type="EMBL" id="BMGI01000002">
    <property type="protein sequence ID" value="GGD33971.1"/>
    <property type="molecule type" value="Genomic_DNA"/>
</dbReference>
<evidence type="ECO:0000313" key="3">
    <source>
        <dbReference type="EMBL" id="GGD33971.1"/>
    </source>
</evidence>
<keyword evidence="4" id="KW-1185">Reference proteome</keyword>
<dbReference type="RefSeq" id="WP_188527252.1">
    <property type="nucleotide sequence ID" value="NZ_BMGI01000002.1"/>
</dbReference>
<evidence type="ECO:0000259" key="2">
    <source>
        <dbReference type="Pfam" id="PF09917"/>
    </source>
</evidence>
<feature type="domain" description="DUF2147" evidence="2">
    <location>
        <begin position="47"/>
        <end position="115"/>
    </location>
</feature>
<dbReference type="InterPro" id="IPR019223">
    <property type="entry name" value="DUF2147"/>
</dbReference>
<evidence type="ECO:0000313" key="4">
    <source>
        <dbReference type="Proteomes" id="UP000617355"/>
    </source>
</evidence>
<protein>
    <recommendedName>
        <fullName evidence="2">DUF2147 domain-containing protein</fullName>
    </recommendedName>
</protein>
<sequence length="116" mass="12544">MKRINTWAALAAAAVTFVALPAAAGTTEWLREGTQVIKVTDDGGRLFCTRASDGFEMCHGMVQESPGTWKGPKMKHPDMPGFMTFAGTVLIGRERLKIEGCVLGGAICDAEIWTRQ</sequence>
<dbReference type="Pfam" id="PF09917">
    <property type="entry name" value="DUF2147"/>
    <property type="match status" value="1"/>
</dbReference>
<gene>
    <name evidence="3" type="ORF">GCM10011358_17510</name>
</gene>
<keyword evidence="1" id="KW-0732">Signal</keyword>
<evidence type="ECO:0000256" key="1">
    <source>
        <dbReference type="SAM" id="SignalP"/>
    </source>
</evidence>
<organism evidence="3 4">
    <name type="scientific">Sinisalibacter lacisalsi</name>
    <dbReference type="NCBI Taxonomy" id="1526570"/>
    <lineage>
        <taxon>Bacteria</taxon>
        <taxon>Pseudomonadati</taxon>
        <taxon>Pseudomonadota</taxon>
        <taxon>Alphaproteobacteria</taxon>
        <taxon>Rhodobacterales</taxon>
        <taxon>Roseobacteraceae</taxon>
        <taxon>Sinisalibacter</taxon>
    </lineage>
</organism>
<feature type="signal peptide" evidence="1">
    <location>
        <begin position="1"/>
        <end position="24"/>
    </location>
</feature>
<feature type="chain" id="PRO_5045237818" description="DUF2147 domain-containing protein" evidence="1">
    <location>
        <begin position="25"/>
        <end position="116"/>
    </location>
</feature>
<name>A0ABQ1QNZ2_9RHOB</name>
<reference evidence="4" key="1">
    <citation type="journal article" date="2019" name="Int. J. Syst. Evol. Microbiol.">
        <title>The Global Catalogue of Microorganisms (GCM) 10K type strain sequencing project: providing services to taxonomists for standard genome sequencing and annotation.</title>
        <authorList>
            <consortium name="The Broad Institute Genomics Platform"/>
            <consortium name="The Broad Institute Genome Sequencing Center for Infectious Disease"/>
            <person name="Wu L."/>
            <person name="Ma J."/>
        </authorList>
    </citation>
    <scope>NUCLEOTIDE SEQUENCE [LARGE SCALE GENOMIC DNA]</scope>
    <source>
        <strain evidence="4">CGMCC 1.12922</strain>
    </source>
</reference>
<proteinExistence type="predicted"/>
<comment type="caution">
    <text evidence="3">The sequence shown here is derived from an EMBL/GenBank/DDBJ whole genome shotgun (WGS) entry which is preliminary data.</text>
</comment>